<comment type="cofactor">
    <cofactor evidence="2">
        <name>pyridoxal 5'-phosphate</name>
        <dbReference type="ChEBI" id="CHEBI:597326"/>
    </cofactor>
</comment>
<dbReference type="GO" id="GO:0030170">
    <property type="term" value="F:pyridoxal phosphate binding"/>
    <property type="evidence" value="ECO:0007669"/>
    <property type="project" value="InterPro"/>
</dbReference>
<evidence type="ECO:0000256" key="2">
    <source>
        <dbReference type="ARBA" id="ARBA00001933"/>
    </source>
</evidence>
<dbReference type="CDD" id="cd04886">
    <property type="entry name" value="ACT_ThrD-II-like"/>
    <property type="match status" value="1"/>
</dbReference>
<keyword evidence="11" id="KW-0663">Pyridoxal phosphate</keyword>
<dbReference type="AlphaFoldDB" id="A0A267MM00"/>
<dbReference type="CDD" id="cd01562">
    <property type="entry name" value="Thr-dehyd"/>
    <property type="match status" value="1"/>
</dbReference>
<comment type="pathway">
    <text evidence="3">Amino-acid biosynthesis; L-isoleucine biosynthesis; 2-oxobutanoate from L-threonine: step 1/1.</text>
</comment>
<comment type="similarity">
    <text evidence="5">Belongs to the serine/threonine dehydratase family.</text>
</comment>
<evidence type="ECO:0000256" key="5">
    <source>
        <dbReference type="ARBA" id="ARBA00010869"/>
    </source>
</evidence>
<comment type="subunit">
    <text evidence="6">In the native structure, TdcB is in a dimeric form, whereas in the TdcB-AMP complex, it exists in a tetrameric form (dimer of dimers).</text>
</comment>
<dbReference type="PANTHER" id="PTHR48078">
    <property type="entry name" value="THREONINE DEHYDRATASE, MITOCHONDRIAL-RELATED"/>
    <property type="match status" value="1"/>
</dbReference>
<dbReference type="GO" id="GO:0009097">
    <property type="term" value="P:isoleucine biosynthetic process"/>
    <property type="evidence" value="ECO:0007669"/>
    <property type="project" value="UniProtKB-UniPathway"/>
</dbReference>
<evidence type="ECO:0000256" key="14">
    <source>
        <dbReference type="ARBA" id="ARBA00031427"/>
    </source>
</evidence>
<comment type="function">
    <text evidence="13">Catalyzes the anaerobic formation of alpha-ketobutyrate and ammonia from threonine in a two-step reaction. The first step involved a dehydration of threonine and a production of enamine intermediates (aminocrotonate), which tautomerizes to its imine form (iminobutyrate). Both intermediates are unstable and short-lived. The second step is the nonenzymatic hydrolysis of the enamine/imine intermediates to form 2-ketobutyrate and free ammonia. In the low water environment of the cell, the second step is accelerated by RidA.</text>
</comment>
<dbReference type="UniPathway" id="UPA00052">
    <property type="reaction ID" value="UER00507"/>
</dbReference>
<evidence type="ECO:0000259" key="15">
    <source>
        <dbReference type="PROSITE" id="PS51671"/>
    </source>
</evidence>
<dbReference type="NCBIfam" id="TIGR01127">
    <property type="entry name" value="ilvA_1Cterm"/>
    <property type="match status" value="1"/>
</dbReference>
<comment type="pathway">
    <text evidence="4">Amino-acid degradation; L-threonine degradation via propanoate pathway; propanoate from L-threonine: step 1/4.</text>
</comment>
<dbReference type="InterPro" id="IPR002912">
    <property type="entry name" value="ACT_dom"/>
</dbReference>
<comment type="caution">
    <text evidence="16">The sequence shown here is derived from an EMBL/GenBank/DDBJ whole genome shotgun (WGS) entry which is preliminary data.</text>
</comment>
<accession>A0A267MM00</accession>
<evidence type="ECO:0000256" key="6">
    <source>
        <dbReference type="ARBA" id="ARBA00011447"/>
    </source>
</evidence>
<evidence type="ECO:0000313" key="17">
    <source>
        <dbReference type="Proteomes" id="UP000216024"/>
    </source>
</evidence>
<dbReference type="PROSITE" id="PS51671">
    <property type="entry name" value="ACT"/>
    <property type="match status" value="1"/>
</dbReference>
<dbReference type="SUPFAM" id="SSF53686">
    <property type="entry name" value="Tryptophan synthase beta subunit-like PLP-dependent enzymes"/>
    <property type="match status" value="1"/>
</dbReference>
<dbReference type="PANTHER" id="PTHR48078:SF6">
    <property type="entry name" value="L-THREONINE DEHYDRATASE CATABOLIC TDCB"/>
    <property type="match status" value="1"/>
</dbReference>
<sequence>MKNHLKEINLAKERIKNVIKKTPLIYSDLFSELSSNEVYIKPENLQKTGAFKIRGAYNKLSQLSDEEKSNGLVASSAGNHAQGVAYAAKELGVKATIVMPKNTPFIKVDSTRGYGAEVVLHGSCYDEAYEKALEIEKNNGATFIHPFNDMDVIYGQGTIGLEILEELEDADAVLVPIGGGGLISGISLAIKSINPNIRVIGVEPEGATTLKTSLMNGKVTELDRVQTIADGVAVKKCGDKTYDIIKDYVDDIITVSDYELMKAFLKLLEKHKLVCEHAGVLTLAATTKLNFYNKKVVSVVSGGNIDVVTISSMINNGLVSSGRLFCFSAEMPDVPGELLKISEVLKDLNANVIKLEHNQFKALNRIHNVVLEVTVETHGYDHIEKIKNKLNEVGYDIKQIY</sequence>
<keyword evidence="9" id="KW-0021">Allosteric enzyme</keyword>
<keyword evidence="10" id="KW-0100">Branched-chain amino acid biosynthesis</keyword>
<evidence type="ECO:0000256" key="11">
    <source>
        <dbReference type="ARBA" id="ARBA00022898"/>
    </source>
</evidence>
<dbReference type="GO" id="GO:0004794">
    <property type="term" value="F:threonine deaminase activity"/>
    <property type="evidence" value="ECO:0007669"/>
    <property type="project" value="UniProtKB-EC"/>
</dbReference>
<dbReference type="FunFam" id="3.40.50.1100:FF:000005">
    <property type="entry name" value="Threonine dehydratase catabolic"/>
    <property type="match status" value="1"/>
</dbReference>
<gene>
    <name evidence="16" type="ORF">CCE28_07715</name>
</gene>
<dbReference type="UniPathway" id="UPA00047">
    <property type="reaction ID" value="UER00054"/>
</dbReference>
<dbReference type="InterPro" id="IPR044561">
    <property type="entry name" value="ACT_ThrD-II-like"/>
</dbReference>
<keyword evidence="10" id="KW-0412">Isoleucine biosynthesis</keyword>
<dbReference type="OrthoDB" id="9811476at2"/>
<dbReference type="EMBL" id="NIBG01000005">
    <property type="protein sequence ID" value="PAB59833.1"/>
    <property type="molecule type" value="Genomic_DNA"/>
</dbReference>
<evidence type="ECO:0000256" key="1">
    <source>
        <dbReference type="ARBA" id="ARBA00001274"/>
    </source>
</evidence>
<dbReference type="InterPro" id="IPR005789">
    <property type="entry name" value="Thr_deHydtase_catblc"/>
</dbReference>
<dbReference type="Proteomes" id="UP000216024">
    <property type="component" value="Unassembled WGS sequence"/>
</dbReference>
<evidence type="ECO:0000256" key="9">
    <source>
        <dbReference type="ARBA" id="ARBA00022533"/>
    </source>
</evidence>
<dbReference type="FunFam" id="3.40.50.1100:FF:000007">
    <property type="entry name" value="L-threonine dehydratase catabolic TdcB"/>
    <property type="match status" value="1"/>
</dbReference>
<keyword evidence="12 16" id="KW-0456">Lyase</keyword>
<evidence type="ECO:0000256" key="12">
    <source>
        <dbReference type="ARBA" id="ARBA00023239"/>
    </source>
</evidence>
<evidence type="ECO:0000256" key="4">
    <source>
        <dbReference type="ARBA" id="ARBA00004958"/>
    </source>
</evidence>
<proteinExistence type="inferred from homology"/>
<dbReference type="GO" id="GO:0006565">
    <property type="term" value="P:L-serine catabolic process"/>
    <property type="evidence" value="ECO:0007669"/>
    <property type="project" value="TreeGrafter"/>
</dbReference>
<comment type="catalytic activity">
    <reaction evidence="1">
        <text>L-threonine = 2-oxobutanoate + NH4(+)</text>
        <dbReference type="Rhea" id="RHEA:22108"/>
        <dbReference type="ChEBI" id="CHEBI:16763"/>
        <dbReference type="ChEBI" id="CHEBI:28938"/>
        <dbReference type="ChEBI" id="CHEBI:57926"/>
        <dbReference type="EC" id="4.3.1.19"/>
    </reaction>
</comment>
<dbReference type="PROSITE" id="PS00165">
    <property type="entry name" value="DEHYDRATASE_SER_THR"/>
    <property type="match status" value="1"/>
</dbReference>
<dbReference type="InterPro" id="IPR036052">
    <property type="entry name" value="TrpB-like_PALP_sf"/>
</dbReference>
<organism evidence="16 17">
    <name type="scientific">Anaeromicrobium sediminis</name>
    <dbReference type="NCBI Taxonomy" id="1478221"/>
    <lineage>
        <taxon>Bacteria</taxon>
        <taxon>Bacillati</taxon>
        <taxon>Bacillota</taxon>
        <taxon>Clostridia</taxon>
        <taxon>Peptostreptococcales</taxon>
        <taxon>Thermotaleaceae</taxon>
        <taxon>Anaeromicrobium</taxon>
    </lineage>
</organism>
<name>A0A267MM00_9FIRM</name>
<protein>
    <recommendedName>
        <fullName evidence="8">L-threonine dehydratase catabolic TdcB</fullName>
        <ecNumber evidence="7">4.3.1.19</ecNumber>
    </recommendedName>
    <alternativeName>
        <fullName evidence="14">Threonine deaminase</fullName>
    </alternativeName>
</protein>
<evidence type="ECO:0000313" key="16">
    <source>
        <dbReference type="EMBL" id="PAB59833.1"/>
    </source>
</evidence>
<evidence type="ECO:0000256" key="7">
    <source>
        <dbReference type="ARBA" id="ARBA00012096"/>
    </source>
</evidence>
<dbReference type="Pfam" id="PF00291">
    <property type="entry name" value="PALP"/>
    <property type="match status" value="1"/>
</dbReference>
<dbReference type="RefSeq" id="WP_095132646.1">
    <property type="nucleotide sequence ID" value="NZ_NIBG01000005.1"/>
</dbReference>
<dbReference type="EC" id="4.3.1.19" evidence="7"/>
<dbReference type="GO" id="GO:0003941">
    <property type="term" value="F:L-serine ammonia-lyase activity"/>
    <property type="evidence" value="ECO:0007669"/>
    <property type="project" value="TreeGrafter"/>
</dbReference>
<evidence type="ECO:0000256" key="8">
    <source>
        <dbReference type="ARBA" id="ARBA00022248"/>
    </source>
</evidence>
<dbReference type="InterPro" id="IPR000634">
    <property type="entry name" value="Ser/Thr_deHydtase_PyrdxlP-BS"/>
</dbReference>
<evidence type="ECO:0000256" key="13">
    <source>
        <dbReference type="ARBA" id="ARBA00025527"/>
    </source>
</evidence>
<dbReference type="GO" id="GO:0070689">
    <property type="term" value="P:L-threonine catabolic process to propionate"/>
    <property type="evidence" value="ECO:0007669"/>
    <property type="project" value="UniProtKB-UniPathway"/>
</dbReference>
<reference evidence="16 17" key="1">
    <citation type="submission" date="2017-06" db="EMBL/GenBank/DDBJ databases">
        <title>Draft genome sequence of anaerobic fermentative bacterium Anaeromicrobium sediminis DY2726D isolated from West Pacific Ocean sediments.</title>
        <authorList>
            <person name="Zeng X."/>
        </authorList>
    </citation>
    <scope>NUCLEOTIDE SEQUENCE [LARGE SCALE GENOMIC DNA]</scope>
    <source>
        <strain evidence="16 17">DY2726D</strain>
    </source>
</reference>
<keyword evidence="10" id="KW-0028">Amino-acid biosynthesis</keyword>
<dbReference type="InterPro" id="IPR045865">
    <property type="entry name" value="ACT-like_dom_sf"/>
</dbReference>
<evidence type="ECO:0000256" key="3">
    <source>
        <dbReference type="ARBA" id="ARBA00004810"/>
    </source>
</evidence>
<dbReference type="InterPro" id="IPR001926">
    <property type="entry name" value="TrpB-like_PALP"/>
</dbReference>
<feature type="domain" description="ACT" evidence="15">
    <location>
        <begin position="326"/>
        <end position="401"/>
    </location>
</feature>
<dbReference type="SUPFAM" id="SSF55021">
    <property type="entry name" value="ACT-like"/>
    <property type="match status" value="1"/>
</dbReference>
<dbReference type="InterPro" id="IPR050147">
    <property type="entry name" value="Ser/Thr_Dehydratase"/>
</dbReference>
<keyword evidence="17" id="KW-1185">Reference proteome</keyword>
<evidence type="ECO:0000256" key="10">
    <source>
        <dbReference type="ARBA" id="ARBA00022624"/>
    </source>
</evidence>
<dbReference type="Gene3D" id="3.40.50.1100">
    <property type="match status" value="2"/>
</dbReference>